<feature type="compositionally biased region" description="Polar residues" evidence="8">
    <location>
        <begin position="155"/>
        <end position="171"/>
    </location>
</feature>
<dbReference type="InterPro" id="IPR001083">
    <property type="entry name" value="Cu_fist_DNA-bd_dom"/>
</dbReference>
<keyword evidence="3" id="KW-0862">Zinc</keyword>
<keyword evidence="6" id="KW-0804">Transcription</keyword>
<dbReference type="InterPro" id="IPR051763">
    <property type="entry name" value="Copper_Homeo_Regul"/>
</dbReference>
<feature type="compositionally biased region" description="Basic residues" evidence="8">
    <location>
        <begin position="182"/>
        <end position="192"/>
    </location>
</feature>
<dbReference type="Pfam" id="PF00649">
    <property type="entry name" value="Copper-fist"/>
    <property type="match status" value="1"/>
</dbReference>
<comment type="subcellular location">
    <subcellularLocation>
        <location evidence="1">Nucleus</location>
    </subcellularLocation>
</comment>
<evidence type="ECO:0000256" key="5">
    <source>
        <dbReference type="ARBA" id="ARBA00023015"/>
    </source>
</evidence>
<accession>A0ABR3PIZ8</accession>
<evidence type="ECO:0000256" key="1">
    <source>
        <dbReference type="ARBA" id="ARBA00004123"/>
    </source>
</evidence>
<dbReference type="PANTHER" id="PTHR28088:SF5">
    <property type="entry name" value="TRANSCRIPTIONAL ACTIVATOR HAA1-RELATED"/>
    <property type="match status" value="1"/>
</dbReference>
<dbReference type="PROSITE" id="PS50073">
    <property type="entry name" value="COPPER_FIST_2"/>
    <property type="match status" value="1"/>
</dbReference>
<evidence type="ECO:0000256" key="8">
    <source>
        <dbReference type="SAM" id="MobiDB-lite"/>
    </source>
</evidence>
<feature type="region of interest" description="Disordered" evidence="8">
    <location>
        <begin position="140"/>
        <end position="218"/>
    </location>
</feature>
<keyword evidence="11" id="KW-1185">Reference proteome</keyword>
<evidence type="ECO:0000256" key="6">
    <source>
        <dbReference type="ARBA" id="ARBA00023163"/>
    </source>
</evidence>
<dbReference type="SMART" id="SM01090">
    <property type="entry name" value="Copper-fist"/>
    <property type="match status" value="1"/>
</dbReference>
<proteinExistence type="predicted"/>
<dbReference type="SMART" id="SM00412">
    <property type="entry name" value="Cu_FIST"/>
    <property type="match status" value="1"/>
</dbReference>
<name>A0ABR3PIZ8_9PEZI</name>
<evidence type="ECO:0000256" key="2">
    <source>
        <dbReference type="ARBA" id="ARBA00022723"/>
    </source>
</evidence>
<dbReference type="Gene3D" id="3.90.430.10">
    <property type="entry name" value="Copper fist DNA-binding domain"/>
    <property type="match status" value="1"/>
</dbReference>
<dbReference type="InterPro" id="IPR036395">
    <property type="entry name" value="Cu_fist_DNA-bd_dom_sf"/>
</dbReference>
<comment type="caution">
    <text evidence="10">The sequence shown here is derived from an EMBL/GenBank/DDBJ whole genome shotgun (WGS) entry which is preliminary data.</text>
</comment>
<feature type="compositionally biased region" description="Polar residues" evidence="8">
    <location>
        <begin position="255"/>
        <end position="269"/>
    </location>
</feature>
<reference evidence="10 11" key="1">
    <citation type="submission" date="2024-07" db="EMBL/GenBank/DDBJ databases">
        <title>Draft sequence of the Neodothiora populina.</title>
        <authorList>
            <person name="Drown D.D."/>
            <person name="Schuette U.S."/>
            <person name="Buechlein A.B."/>
            <person name="Rusch D.R."/>
            <person name="Winton L.W."/>
            <person name="Adams G.A."/>
        </authorList>
    </citation>
    <scope>NUCLEOTIDE SEQUENCE [LARGE SCALE GENOMIC DNA]</scope>
    <source>
        <strain evidence="10 11">CPC 39397</strain>
    </source>
</reference>
<feature type="region of interest" description="Disordered" evidence="8">
    <location>
        <begin position="249"/>
        <end position="269"/>
    </location>
</feature>
<dbReference type="PANTHER" id="PTHR28088">
    <property type="entry name" value="TRANSCRIPTIONAL ACTIVATOR HAA1-RELATED"/>
    <property type="match status" value="1"/>
</dbReference>
<evidence type="ECO:0000313" key="11">
    <source>
        <dbReference type="Proteomes" id="UP001562354"/>
    </source>
</evidence>
<sequence length="602" mass="64956">MVVKEDGTKWACASCLKGHRVSGCTHVDRELTFVPKKGRPVTQCPHCRSERKKRSAHVKCDCGEKPHPKEKCIHLREAEAKAAGVAANGCTGSTTPPGSSTPDTDEIHASVHELGPVPEETSADHHHCCCPHGGKCTCASHSTESPEPRGESPTKAISTIPKSKPRLTTRSSEGHLAMYSNGHHKPAHRHNNAAHESGAPYKLPRSHTAHSGQNISRRSVDSLASLRAKSSMTWQPLSLTAAAVQPTPVEPVKIQSKQSSPTLDQSMSHQSPFDINMPIESSSYMSSEASTSVASNSTMYQEFGFPSAQSGMSIATSSTDPSAFSLPGSVPTSAMDFDNTKTTDFWASMDWNRLDPGSLDAQPALTNASSGTISEIDDLPRVDDLSGFDAQYSMDSQAPLTGFDYGNDFAADNNAFGATFDTNTSSPNRWSMPVFSSQENTMMVLPTESSNSSTKDMSLHDFGVSQPLFQTQPMMSNVGESVHSQSPLEQSPPNMFQQDKTSGIHSYNWEALMPDFSSGLVSSNDGSNHGMDFGAGDSSQQSMVGEQQACSMPSNTGLEDFNNSYRTMQWDDGMSMPADQDFVNSYNMDTNWSSSSFDAPWS</sequence>
<dbReference type="RefSeq" id="XP_069202372.1">
    <property type="nucleotide sequence ID" value="XM_069343824.1"/>
</dbReference>
<keyword evidence="5" id="KW-0805">Transcription regulation</keyword>
<protein>
    <recommendedName>
        <fullName evidence="9">Copper-fist domain-containing protein</fullName>
    </recommendedName>
</protein>
<dbReference type="EMBL" id="JBFMKM010000005">
    <property type="protein sequence ID" value="KAL1306099.1"/>
    <property type="molecule type" value="Genomic_DNA"/>
</dbReference>
<evidence type="ECO:0000313" key="10">
    <source>
        <dbReference type="EMBL" id="KAL1306099.1"/>
    </source>
</evidence>
<evidence type="ECO:0000256" key="4">
    <source>
        <dbReference type="ARBA" id="ARBA00023008"/>
    </source>
</evidence>
<evidence type="ECO:0000256" key="3">
    <source>
        <dbReference type="ARBA" id="ARBA00022833"/>
    </source>
</evidence>
<organism evidence="10 11">
    <name type="scientific">Neodothiora populina</name>
    <dbReference type="NCBI Taxonomy" id="2781224"/>
    <lineage>
        <taxon>Eukaryota</taxon>
        <taxon>Fungi</taxon>
        <taxon>Dikarya</taxon>
        <taxon>Ascomycota</taxon>
        <taxon>Pezizomycotina</taxon>
        <taxon>Dothideomycetes</taxon>
        <taxon>Dothideomycetidae</taxon>
        <taxon>Dothideales</taxon>
        <taxon>Dothioraceae</taxon>
        <taxon>Neodothiora</taxon>
    </lineage>
</organism>
<dbReference type="Proteomes" id="UP001562354">
    <property type="component" value="Unassembled WGS sequence"/>
</dbReference>
<keyword evidence="4" id="KW-0186">Copper</keyword>
<feature type="domain" description="Copper-fist" evidence="9">
    <location>
        <begin position="2"/>
        <end position="41"/>
    </location>
</feature>
<keyword evidence="7" id="KW-0539">Nucleus</keyword>
<keyword evidence="2" id="KW-0479">Metal-binding</keyword>
<gene>
    <name evidence="10" type="ORF">AAFC00_004217</name>
</gene>
<evidence type="ECO:0000259" key="9">
    <source>
        <dbReference type="PROSITE" id="PS50073"/>
    </source>
</evidence>
<dbReference type="GeneID" id="95977917"/>
<evidence type="ECO:0000256" key="7">
    <source>
        <dbReference type="ARBA" id="ARBA00023242"/>
    </source>
</evidence>
<dbReference type="PRINTS" id="PR00617">
    <property type="entry name" value="COPPERFIST"/>
</dbReference>
<dbReference type="SUPFAM" id="SSF57879">
    <property type="entry name" value="Zinc domain conserved in yeast copper-regulated transcription factors"/>
    <property type="match status" value="1"/>
</dbReference>